<evidence type="ECO:0000313" key="1">
    <source>
        <dbReference type="EMBL" id="QEC55500.1"/>
    </source>
</evidence>
<keyword evidence="2" id="KW-1185">Reference proteome</keyword>
<proteinExistence type="predicted"/>
<organism evidence="1 2">
    <name type="scientific">Flavisolibacter ginsenosidimutans</name>
    <dbReference type="NCBI Taxonomy" id="661481"/>
    <lineage>
        <taxon>Bacteria</taxon>
        <taxon>Pseudomonadati</taxon>
        <taxon>Bacteroidota</taxon>
        <taxon>Chitinophagia</taxon>
        <taxon>Chitinophagales</taxon>
        <taxon>Chitinophagaceae</taxon>
        <taxon>Flavisolibacter</taxon>
    </lineage>
</organism>
<dbReference type="KEGG" id="fgg:FSB75_06145"/>
<dbReference type="EMBL" id="CP042433">
    <property type="protein sequence ID" value="QEC55500.1"/>
    <property type="molecule type" value="Genomic_DNA"/>
</dbReference>
<name>A0A5B8UHF6_9BACT</name>
<reference evidence="1 2" key="1">
    <citation type="journal article" date="2015" name="Int. J. Syst. Evol. Microbiol.">
        <title>Flavisolibacter ginsenosidimutans sp. nov., with ginsenoside-converting activity isolated from soil used for cultivating ginseng.</title>
        <authorList>
            <person name="Zhao Y."/>
            <person name="Liu Q."/>
            <person name="Kang M.S."/>
            <person name="Jin F."/>
            <person name="Yu H."/>
            <person name="Im W.T."/>
        </authorList>
    </citation>
    <scope>NUCLEOTIDE SEQUENCE [LARGE SCALE GENOMIC DNA]</scope>
    <source>
        <strain evidence="1 2">Gsoil 636</strain>
    </source>
</reference>
<dbReference type="RefSeq" id="WP_146784321.1">
    <property type="nucleotide sequence ID" value="NZ_BAABIO010000002.1"/>
</dbReference>
<evidence type="ECO:0000313" key="2">
    <source>
        <dbReference type="Proteomes" id="UP000321204"/>
    </source>
</evidence>
<accession>A0A5B8UHF6</accession>
<protein>
    <submittedName>
        <fullName evidence="1">DUF4288 domain-containing protein</fullName>
    </submittedName>
</protein>
<dbReference type="InterPro" id="IPR025630">
    <property type="entry name" value="DUF4288"/>
</dbReference>
<dbReference type="AlphaFoldDB" id="A0A5B8UHF6"/>
<dbReference type="Pfam" id="PF14119">
    <property type="entry name" value="DUF4288"/>
    <property type="match status" value="1"/>
</dbReference>
<dbReference type="OrthoDB" id="795527at2"/>
<gene>
    <name evidence="1" type="ORF">FSB75_06145</name>
</gene>
<dbReference type="Proteomes" id="UP000321204">
    <property type="component" value="Chromosome"/>
</dbReference>
<sequence length="119" mass="13790">MNSYLVKLVYQIVCGDGQHTPQFDEQLRFLAAHNEEEALHKGRSIGVQEEEIFYNKRQQLVQWKFINVPEIYSLNELSDGAEVFSQIKETDDPHSYCHFVHHKAAQLLKQPASFTIQTA</sequence>